<keyword evidence="2" id="KW-1185">Reference proteome</keyword>
<evidence type="ECO:0000313" key="2">
    <source>
        <dbReference type="Proteomes" id="UP001057402"/>
    </source>
</evidence>
<organism evidence="1 2">
    <name type="scientific">Melastoma candidum</name>
    <dbReference type="NCBI Taxonomy" id="119954"/>
    <lineage>
        <taxon>Eukaryota</taxon>
        <taxon>Viridiplantae</taxon>
        <taxon>Streptophyta</taxon>
        <taxon>Embryophyta</taxon>
        <taxon>Tracheophyta</taxon>
        <taxon>Spermatophyta</taxon>
        <taxon>Magnoliopsida</taxon>
        <taxon>eudicotyledons</taxon>
        <taxon>Gunneridae</taxon>
        <taxon>Pentapetalae</taxon>
        <taxon>rosids</taxon>
        <taxon>malvids</taxon>
        <taxon>Myrtales</taxon>
        <taxon>Melastomataceae</taxon>
        <taxon>Melastomatoideae</taxon>
        <taxon>Melastomateae</taxon>
        <taxon>Melastoma</taxon>
    </lineage>
</organism>
<evidence type="ECO:0000313" key="1">
    <source>
        <dbReference type="EMBL" id="KAI4375794.1"/>
    </source>
</evidence>
<gene>
    <name evidence="1" type="ORF">MLD38_013620</name>
</gene>
<comment type="caution">
    <text evidence="1">The sequence shown here is derived from an EMBL/GenBank/DDBJ whole genome shotgun (WGS) entry which is preliminary data.</text>
</comment>
<proteinExistence type="predicted"/>
<dbReference type="Proteomes" id="UP001057402">
    <property type="component" value="Chromosome 4"/>
</dbReference>
<reference evidence="2" key="1">
    <citation type="journal article" date="2023" name="Front. Plant Sci.">
        <title>Chromosomal-level genome assembly of Melastoma candidum provides insights into trichome evolution.</title>
        <authorList>
            <person name="Zhong Y."/>
            <person name="Wu W."/>
            <person name="Sun C."/>
            <person name="Zou P."/>
            <person name="Liu Y."/>
            <person name="Dai S."/>
            <person name="Zhou R."/>
        </authorList>
    </citation>
    <scope>NUCLEOTIDE SEQUENCE [LARGE SCALE GENOMIC DNA]</scope>
</reference>
<dbReference type="EMBL" id="CM042883">
    <property type="protein sequence ID" value="KAI4375794.1"/>
    <property type="molecule type" value="Genomic_DNA"/>
</dbReference>
<protein>
    <submittedName>
        <fullName evidence="1">Uncharacterized protein</fullName>
    </submittedName>
</protein>
<name>A0ACB9RAA0_9MYRT</name>
<accession>A0ACB9RAA0</accession>
<sequence length="66" mass="7524">MQPEALESSESGIQDGVVEACQPRPPLTSPVKLQRRRIRKEPRERRIAELIQQDKEKDDQMVAAAI</sequence>